<keyword evidence="2" id="KW-1185">Reference proteome</keyword>
<proteinExistence type="predicted"/>
<gene>
    <name evidence="1" type="ORF">ILYODFUR_016575</name>
</gene>
<name>A0ABV0V589_9TELE</name>
<accession>A0ABV0V589</accession>
<evidence type="ECO:0000313" key="1">
    <source>
        <dbReference type="EMBL" id="MEQ2251952.1"/>
    </source>
</evidence>
<evidence type="ECO:0000313" key="2">
    <source>
        <dbReference type="Proteomes" id="UP001482620"/>
    </source>
</evidence>
<dbReference type="EMBL" id="JAHRIQ010094199">
    <property type="protein sequence ID" value="MEQ2251952.1"/>
    <property type="molecule type" value="Genomic_DNA"/>
</dbReference>
<sequence length="107" mass="12314">MVVGSNIWGRAHMHLVSIHQKTPHSGIFSGISIKELSFNHSMTHIFCGFKIVFKAVAYLDTLKQPHNHLLTLKVSDKFVSPVNVTCMYLERIQPARREYSKYTQKRS</sequence>
<protein>
    <submittedName>
        <fullName evidence="1">Uncharacterized protein</fullName>
    </submittedName>
</protein>
<comment type="caution">
    <text evidence="1">The sequence shown here is derived from an EMBL/GenBank/DDBJ whole genome shotgun (WGS) entry which is preliminary data.</text>
</comment>
<dbReference type="Proteomes" id="UP001482620">
    <property type="component" value="Unassembled WGS sequence"/>
</dbReference>
<organism evidence="1 2">
    <name type="scientific">Ilyodon furcidens</name>
    <name type="common">goldbreast splitfin</name>
    <dbReference type="NCBI Taxonomy" id="33524"/>
    <lineage>
        <taxon>Eukaryota</taxon>
        <taxon>Metazoa</taxon>
        <taxon>Chordata</taxon>
        <taxon>Craniata</taxon>
        <taxon>Vertebrata</taxon>
        <taxon>Euteleostomi</taxon>
        <taxon>Actinopterygii</taxon>
        <taxon>Neopterygii</taxon>
        <taxon>Teleostei</taxon>
        <taxon>Neoteleostei</taxon>
        <taxon>Acanthomorphata</taxon>
        <taxon>Ovalentaria</taxon>
        <taxon>Atherinomorphae</taxon>
        <taxon>Cyprinodontiformes</taxon>
        <taxon>Goodeidae</taxon>
        <taxon>Ilyodon</taxon>
    </lineage>
</organism>
<reference evidence="1 2" key="1">
    <citation type="submission" date="2021-06" db="EMBL/GenBank/DDBJ databases">
        <authorList>
            <person name="Palmer J.M."/>
        </authorList>
    </citation>
    <scope>NUCLEOTIDE SEQUENCE [LARGE SCALE GENOMIC DNA]</scope>
    <source>
        <strain evidence="2">if_2019</strain>
        <tissue evidence="1">Muscle</tissue>
    </source>
</reference>